<keyword evidence="1" id="KW-0808">Transferase</keyword>
<dbReference type="RefSeq" id="WP_205460133.1">
    <property type="nucleotide sequence ID" value="NZ_JAFHKK010000046.1"/>
</dbReference>
<dbReference type="Pfam" id="PF13649">
    <property type="entry name" value="Methyltransf_25"/>
    <property type="match status" value="1"/>
</dbReference>
<gene>
    <name evidence="3" type="ORF">JWV37_12270</name>
</gene>
<dbReference type="CDD" id="cd02440">
    <property type="entry name" value="AdoMet_MTases"/>
    <property type="match status" value="1"/>
</dbReference>
<proteinExistence type="predicted"/>
<dbReference type="GO" id="GO:0032259">
    <property type="term" value="P:methylation"/>
    <property type="evidence" value="ECO:0007669"/>
    <property type="project" value="UniProtKB-KW"/>
</dbReference>
<keyword evidence="4" id="KW-1185">Reference proteome</keyword>
<reference evidence="3 4" key="3">
    <citation type="submission" date="2021-02" db="EMBL/GenBank/DDBJ databases">
        <authorList>
            <person name="Merkel A.Y."/>
        </authorList>
    </citation>
    <scope>NUCLEOTIDE SEQUENCE [LARGE SCALE GENOMIC DNA]</scope>
    <source>
        <strain evidence="3 4">T05b</strain>
    </source>
</reference>
<dbReference type="SUPFAM" id="SSF53335">
    <property type="entry name" value="S-adenosyl-L-methionine-dependent methyltransferases"/>
    <property type="match status" value="1"/>
</dbReference>
<dbReference type="InterPro" id="IPR041698">
    <property type="entry name" value="Methyltransf_25"/>
</dbReference>
<evidence type="ECO:0000259" key="2">
    <source>
        <dbReference type="Pfam" id="PF13649"/>
    </source>
</evidence>
<accession>A0ABS2WVY5</accession>
<dbReference type="EMBL" id="JAFHKK010000046">
    <property type="protein sequence ID" value="MBN2965558.1"/>
    <property type="molecule type" value="Genomic_DNA"/>
</dbReference>
<evidence type="ECO:0000313" key="4">
    <source>
        <dbReference type="Proteomes" id="UP000703590"/>
    </source>
</evidence>
<sequence length="239" mass="27044">MNNLDFLHKDFFSPEKYAKMVKTYQQKNDPMGWFDAIYQSAKGDFSKVFWADLEPSPYLVAWLEKTTVQNPRKKACVIGCGVGDDAEALAGFGFEVTAFDISQTAIDLCTKRYPKTTVDYVVADLLDCPKSWREAFDVVYECNTLQVLPDALRKNARAAMSALVAQGGYILVSCRSRNEGEKEDEIPKPLAKSELEKFKTSDNLCEVHFLAYDDAQNVPHYFAVYQRARALNHLSHKAL</sequence>
<dbReference type="GO" id="GO:0008168">
    <property type="term" value="F:methyltransferase activity"/>
    <property type="evidence" value="ECO:0007669"/>
    <property type="project" value="UniProtKB-KW"/>
</dbReference>
<dbReference type="PANTHER" id="PTHR43861">
    <property type="entry name" value="TRANS-ACONITATE 2-METHYLTRANSFERASE-RELATED"/>
    <property type="match status" value="1"/>
</dbReference>
<evidence type="ECO:0000313" key="3">
    <source>
        <dbReference type="EMBL" id="MBN2965558.1"/>
    </source>
</evidence>
<reference evidence="4" key="2">
    <citation type="submission" date="2021-02" db="EMBL/GenBank/DDBJ databases">
        <title>Sulfurospirillum tamanensis sp. nov.</title>
        <authorList>
            <person name="Merkel A.Y."/>
        </authorList>
    </citation>
    <scope>NUCLEOTIDE SEQUENCE [LARGE SCALE GENOMIC DNA]</scope>
    <source>
        <strain evidence="4">T05b</strain>
    </source>
</reference>
<protein>
    <submittedName>
        <fullName evidence="3">Class I SAM-dependent methyltransferase</fullName>
    </submittedName>
</protein>
<evidence type="ECO:0000256" key="1">
    <source>
        <dbReference type="ARBA" id="ARBA00022679"/>
    </source>
</evidence>
<dbReference type="Proteomes" id="UP000703590">
    <property type="component" value="Unassembled WGS sequence"/>
</dbReference>
<dbReference type="InterPro" id="IPR029063">
    <property type="entry name" value="SAM-dependent_MTases_sf"/>
</dbReference>
<feature type="domain" description="Methyltransferase" evidence="2">
    <location>
        <begin position="78"/>
        <end position="168"/>
    </location>
</feature>
<comment type="caution">
    <text evidence="3">The sequence shown here is derived from an EMBL/GenBank/DDBJ whole genome shotgun (WGS) entry which is preliminary data.</text>
</comment>
<organism evidence="3 4">
    <name type="scientific">Sulfurospirillum tamanense</name>
    <dbReference type="NCBI Taxonomy" id="2813362"/>
    <lineage>
        <taxon>Bacteria</taxon>
        <taxon>Pseudomonadati</taxon>
        <taxon>Campylobacterota</taxon>
        <taxon>Epsilonproteobacteria</taxon>
        <taxon>Campylobacterales</taxon>
        <taxon>Sulfurospirillaceae</taxon>
        <taxon>Sulfurospirillum</taxon>
    </lineage>
</organism>
<reference evidence="3 4" key="1">
    <citation type="submission" date="2021-02" db="EMBL/GenBank/DDBJ databases">
        <title>Sulfurospirillum tamanensis sp. nov.</title>
        <authorList>
            <person name="Frolova A."/>
            <person name="Merkel A."/>
            <person name="Slobodkin A."/>
        </authorList>
    </citation>
    <scope>NUCLEOTIDE SEQUENCE [LARGE SCALE GENOMIC DNA]</scope>
    <source>
        <strain evidence="3 4">T05b</strain>
    </source>
</reference>
<keyword evidence="3" id="KW-0489">Methyltransferase</keyword>
<dbReference type="Gene3D" id="3.40.50.150">
    <property type="entry name" value="Vaccinia Virus protein VP39"/>
    <property type="match status" value="1"/>
</dbReference>
<name>A0ABS2WVY5_9BACT</name>